<dbReference type="InterPro" id="IPR014818">
    <property type="entry name" value="Phage/plasmid_primase_P4_C"/>
</dbReference>
<proteinExistence type="predicted"/>
<evidence type="ECO:0000313" key="2">
    <source>
        <dbReference type="EMBL" id="PHM46668.1"/>
    </source>
</evidence>
<feature type="domain" description="Bacteriophage/plasmid primase P4 C-terminal" evidence="1">
    <location>
        <begin position="44"/>
        <end position="135"/>
    </location>
</feature>
<dbReference type="EMBL" id="NITZ01000033">
    <property type="protein sequence ID" value="PHM46668.1"/>
    <property type="molecule type" value="Genomic_DNA"/>
</dbReference>
<keyword evidence="3" id="KW-1185">Reference proteome</keyword>
<sequence length="139" mass="15325">MAKLAFAQGLYQPASTEKKSAIQPSDTELSKLTLCQMGASQRGEVLLARYDGDLALEGASETVHHYDGIIWRPVSDRDLRREMVVAFMEEKLPYSPHGINAAVDALKLQLPIMQSPECHLIGFSNGVFDLKTCRFPASS</sequence>
<comment type="caution">
    <text evidence="2">The sequence shown here is derived from an EMBL/GenBank/DDBJ whole genome shotgun (WGS) entry which is preliminary data.</text>
</comment>
<reference evidence="2 3" key="1">
    <citation type="journal article" date="2017" name="Nat. Microbiol.">
        <title>Natural product diversity associated with the nematode symbionts Photorhabdus and Xenorhabdus.</title>
        <authorList>
            <person name="Tobias N.J."/>
            <person name="Wolff H."/>
            <person name="Djahanschiri B."/>
            <person name="Grundmann F."/>
            <person name="Kronenwerth M."/>
            <person name="Shi Y.M."/>
            <person name="Simonyi S."/>
            <person name="Grun P."/>
            <person name="Shapiro-Ilan D."/>
            <person name="Pidot S.J."/>
            <person name="Stinear T.P."/>
            <person name="Ebersberger I."/>
            <person name="Bode H.B."/>
        </authorList>
    </citation>
    <scope>NUCLEOTIDE SEQUENCE [LARGE SCALE GENOMIC DNA]</scope>
    <source>
        <strain evidence="2 3">DSM 17902</strain>
    </source>
</reference>
<name>A0A2D0JK46_9GAMM</name>
<evidence type="ECO:0000313" key="3">
    <source>
        <dbReference type="Proteomes" id="UP000221980"/>
    </source>
</evidence>
<accession>A0A2D0JK46</accession>
<dbReference type="Proteomes" id="UP000221980">
    <property type="component" value="Unassembled WGS sequence"/>
</dbReference>
<protein>
    <submittedName>
        <fullName evidence="2">DNA primase</fullName>
    </submittedName>
</protein>
<gene>
    <name evidence="2" type="ORF">Xmir_03999</name>
</gene>
<dbReference type="RefSeq" id="WP_167386022.1">
    <property type="nucleotide sequence ID" value="NZ_CAWNQI010000066.1"/>
</dbReference>
<evidence type="ECO:0000259" key="1">
    <source>
        <dbReference type="Pfam" id="PF08706"/>
    </source>
</evidence>
<dbReference type="Pfam" id="PF08706">
    <property type="entry name" value="D5_N"/>
    <property type="match status" value="1"/>
</dbReference>
<organism evidence="2 3">
    <name type="scientific">Xenorhabdus miraniensis</name>
    <dbReference type="NCBI Taxonomy" id="351674"/>
    <lineage>
        <taxon>Bacteria</taxon>
        <taxon>Pseudomonadati</taxon>
        <taxon>Pseudomonadota</taxon>
        <taxon>Gammaproteobacteria</taxon>
        <taxon>Enterobacterales</taxon>
        <taxon>Morganellaceae</taxon>
        <taxon>Xenorhabdus</taxon>
    </lineage>
</organism>
<dbReference type="AlphaFoldDB" id="A0A2D0JK46"/>